<name>A0A133VBM0_9EURY</name>
<proteinExistence type="predicted"/>
<dbReference type="InterPro" id="IPR002716">
    <property type="entry name" value="PIN_dom"/>
</dbReference>
<protein>
    <recommendedName>
        <fullName evidence="1">PIN domain-containing protein</fullName>
    </recommendedName>
</protein>
<keyword evidence="3" id="KW-1185">Reference proteome</keyword>
<dbReference type="SUPFAM" id="SSF88723">
    <property type="entry name" value="PIN domain-like"/>
    <property type="match status" value="1"/>
</dbReference>
<dbReference type="Proteomes" id="UP000070565">
    <property type="component" value="Unassembled WGS sequence"/>
</dbReference>
<dbReference type="InterPro" id="IPR029060">
    <property type="entry name" value="PIN-like_dom_sf"/>
</dbReference>
<evidence type="ECO:0000313" key="2">
    <source>
        <dbReference type="EMBL" id="KXB03852.1"/>
    </source>
</evidence>
<sequence length="145" mass="16592">MKLPDEILIEADMFISYLTGDELEPKFSEIVKKAEAKKTKIFSSSEVYDDIISALRSQEVELEKVLSFVSDMRAIPHESIPMTVETARIALNLYRQHKGSRKLHYFDSFHVATAHQETLPLLTSDQYILEHAGSLDIQTINPRKL</sequence>
<dbReference type="AlphaFoldDB" id="A0A133VBM0"/>
<evidence type="ECO:0000259" key="1">
    <source>
        <dbReference type="Pfam" id="PF01850"/>
    </source>
</evidence>
<reference evidence="2 3" key="1">
    <citation type="journal article" date="2016" name="Sci. Rep.">
        <title>Metabolic traits of an uncultured archaeal lineage -MSBL1- from brine pools of the Red Sea.</title>
        <authorList>
            <person name="Mwirichia R."/>
            <person name="Alam I."/>
            <person name="Rashid M."/>
            <person name="Vinu M."/>
            <person name="Ba-Alawi W."/>
            <person name="Anthony Kamau A."/>
            <person name="Kamanda Ngugi D."/>
            <person name="Goker M."/>
            <person name="Klenk H.P."/>
            <person name="Bajic V."/>
            <person name="Stingl U."/>
        </authorList>
    </citation>
    <scope>NUCLEOTIDE SEQUENCE [LARGE SCALE GENOMIC DNA]</scope>
    <source>
        <strain evidence="2">SCGC-AAA261F19</strain>
    </source>
</reference>
<comment type="caution">
    <text evidence="2">The sequence shown here is derived from an EMBL/GenBank/DDBJ whole genome shotgun (WGS) entry which is preliminary data.</text>
</comment>
<dbReference type="Pfam" id="PF01850">
    <property type="entry name" value="PIN"/>
    <property type="match status" value="1"/>
</dbReference>
<feature type="domain" description="PIN" evidence="1">
    <location>
        <begin position="10"/>
        <end position="129"/>
    </location>
</feature>
<dbReference type="EMBL" id="LHXZ01000002">
    <property type="protein sequence ID" value="KXB03852.1"/>
    <property type="molecule type" value="Genomic_DNA"/>
</dbReference>
<organism evidence="2 3">
    <name type="scientific">candidate division MSBL1 archaeon SCGC-AAA261F19</name>
    <dbReference type="NCBI Taxonomy" id="1698275"/>
    <lineage>
        <taxon>Archaea</taxon>
        <taxon>Methanobacteriati</taxon>
        <taxon>Methanobacteriota</taxon>
        <taxon>candidate division MSBL1</taxon>
    </lineage>
</organism>
<gene>
    <name evidence="2" type="ORF">AKJ45_00335</name>
</gene>
<evidence type="ECO:0000313" key="3">
    <source>
        <dbReference type="Proteomes" id="UP000070565"/>
    </source>
</evidence>
<dbReference type="Gene3D" id="3.40.50.1010">
    <property type="entry name" value="5'-nuclease"/>
    <property type="match status" value="1"/>
</dbReference>
<accession>A0A133VBM0</accession>